<evidence type="ECO:0000256" key="1">
    <source>
        <dbReference type="ARBA" id="ARBA00005662"/>
    </source>
</evidence>
<name>A0A6S7HKA3_PARCT</name>
<feature type="domain" description="Capsule synthesis protein CapA" evidence="2">
    <location>
        <begin position="134"/>
        <end position="184"/>
    </location>
</feature>
<dbReference type="InterPro" id="IPR052169">
    <property type="entry name" value="CW_Biosynth-Accessory"/>
</dbReference>
<comment type="caution">
    <text evidence="3">The sequence shown here is derived from an EMBL/GenBank/DDBJ whole genome shotgun (WGS) entry which is preliminary data.</text>
</comment>
<dbReference type="PANTHER" id="PTHR33393">
    <property type="entry name" value="POLYGLUTAMINE SYNTHESIS ACCESSORY PROTEIN RV0574C-RELATED"/>
    <property type="match status" value="1"/>
</dbReference>
<dbReference type="SUPFAM" id="SSF56300">
    <property type="entry name" value="Metallo-dependent phosphatases"/>
    <property type="match status" value="1"/>
</dbReference>
<comment type="similarity">
    <text evidence="1">Belongs to the CapA family.</text>
</comment>
<evidence type="ECO:0000313" key="4">
    <source>
        <dbReference type="Proteomes" id="UP001152795"/>
    </source>
</evidence>
<feature type="non-terminal residue" evidence="3">
    <location>
        <position position="1"/>
    </location>
</feature>
<dbReference type="PANTHER" id="PTHR33393:SF11">
    <property type="entry name" value="POLYGLUTAMINE SYNTHESIS ACCESSORY PROTEIN RV0574C-RELATED"/>
    <property type="match status" value="1"/>
</dbReference>
<accession>A0A6S7HKA3</accession>
<dbReference type="OrthoDB" id="5947431at2759"/>
<dbReference type="AlphaFoldDB" id="A0A6S7HKA3"/>
<keyword evidence="4" id="KW-1185">Reference proteome</keyword>
<evidence type="ECO:0000313" key="3">
    <source>
        <dbReference type="EMBL" id="CAB4003863.1"/>
    </source>
</evidence>
<dbReference type="InterPro" id="IPR029052">
    <property type="entry name" value="Metallo-depent_PP-like"/>
</dbReference>
<proteinExistence type="inferred from homology"/>
<sequence length="257" mass="29248">MTRILELVKVRNLSRRGQHMKTGNVTINFYSTQNIPHDVSISIIFVGDISFGRCVRKYVDHGYNNYNDTMVKVAGIIRDADIAVGNLESPFVTKAMQKDRFSGRKRYFLHADHRSATALQLVQNTLQIDDNISLPCDSHTDSTFRFAGFDIMSIANNHLNDYGEKPVNFTRNILSNVGIETIGFNFGSYDSPQQPASYRYSSRESTSYLEFTRCYSSYILSHFRTEQALICNVSTIHDLDSVTILGDSMLKRLDVNR</sequence>
<gene>
    <name evidence="3" type="ORF">PACLA_8A044576</name>
</gene>
<dbReference type="EMBL" id="CACRXK020004746">
    <property type="protein sequence ID" value="CAB4003863.1"/>
    <property type="molecule type" value="Genomic_DNA"/>
</dbReference>
<feature type="domain" description="Capsule synthesis protein CapA" evidence="2">
    <location>
        <begin position="43"/>
        <end position="120"/>
    </location>
</feature>
<evidence type="ECO:0000259" key="2">
    <source>
        <dbReference type="Pfam" id="PF09587"/>
    </source>
</evidence>
<reference evidence="3" key="1">
    <citation type="submission" date="2020-04" db="EMBL/GenBank/DDBJ databases">
        <authorList>
            <person name="Alioto T."/>
            <person name="Alioto T."/>
            <person name="Gomez Garrido J."/>
        </authorList>
    </citation>
    <scope>NUCLEOTIDE SEQUENCE</scope>
    <source>
        <strain evidence="3">A484AB</strain>
    </source>
</reference>
<dbReference type="Proteomes" id="UP001152795">
    <property type="component" value="Unassembled WGS sequence"/>
</dbReference>
<organism evidence="3 4">
    <name type="scientific">Paramuricea clavata</name>
    <name type="common">Red gorgonian</name>
    <name type="synonym">Violescent sea-whip</name>
    <dbReference type="NCBI Taxonomy" id="317549"/>
    <lineage>
        <taxon>Eukaryota</taxon>
        <taxon>Metazoa</taxon>
        <taxon>Cnidaria</taxon>
        <taxon>Anthozoa</taxon>
        <taxon>Octocorallia</taxon>
        <taxon>Malacalcyonacea</taxon>
        <taxon>Plexauridae</taxon>
        <taxon>Paramuricea</taxon>
    </lineage>
</organism>
<protein>
    <recommendedName>
        <fullName evidence="2">Capsule synthesis protein CapA domain-containing protein</fullName>
    </recommendedName>
</protein>
<dbReference type="Pfam" id="PF09587">
    <property type="entry name" value="PGA_cap"/>
    <property type="match status" value="2"/>
</dbReference>
<dbReference type="InterPro" id="IPR019079">
    <property type="entry name" value="Capsule_synth_CapA"/>
</dbReference>